<comment type="caution">
    <text evidence="8">The sequence shown here is derived from an EMBL/GenBank/DDBJ whole genome shotgun (WGS) entry which is preliminary data.</text>
</comment>
<evidence type="ECO:0000256" key="5">
    <source>
        <dbReference type="ARBA" id="ARBA00023315"/>
    </source>
</evidence>
<keyword evidence="3" id="KW-0133">Cell shape</keyword>
<evidence type="ECO:0000256" key="4">
    <source>
        <dbReference type="ARBA" id="ARBA00022984"/>
    </source>
</evidence>
<dbReference type="PROSITE" id="PS51191">
    <property type="entry name" value="FEMABX"/>
    <property type="match status" value="1"/>
</dbReference>
<evidence type="ECO:0000313" key="9">
    <source>
        <dbReference type="Proteomes" id="UP001165561"/>
    </source>
</evidence>
<reference evidence="8" key="1">
    <citation type="submission" date="2023-02" db="EMBL/GenBank/DDBJ databases">
        <title>Georgenia sp.10Sc9-8, isolated from a soil sample collected from the Taklamakan desert.</title>
        <authorList>
            <person name="Liu S."/>
        </authorList>
    </citation>
    <scope>NUCLEOTIDE SEQUENCE</scope>
    <source>
        <strain evidence="8">10Sc9-8</strain>
    </source>
</reference>
<dbReference type="Pfam" id="PF13480">
    <property type="entry name" value="Acetyltransf_6"/>
    <property type="match status" value="1"/>
</dbReference>
<evidence type="ECO:0000313" key="8">
    <source>
        <dbReference type="EMBL" id="MDD9206993.1"/>
    </source>
</evidence>
<organism evidence="8 9">
    <name type="scientific">Georgenia halotolerans</name>
    <dbReference type="NCBI Taxonomy" id="3028317"/>
    <lineage>
        <taxon>Bacteria</taxon>
        <taxon>Bacillati</taxon>
        <taxon>Actinomycetota</taxon>
        <taxon>Actinomycetes</taxon>
        <taxon>Micrococcales</taxon>
        <taxon>Bogoriellaceae</taxon>
        <taxon>Georgenia</taxon>
    </lineage>
</organism>
<sequence length="349" mass="39012">MSARLVPVSDAEYTRLASGTPLPVEQTPVWDRFDDVVPGREPWGRLAFYDGTELAALLSLTRVRLPGGLQYLWAKNGPVWVRQATARREHELRSRLAAALRRVDPRVVYVRLHAWHDADDVRPIMQGITYDRTVVVGLDRSEDDIFAAMKQQGRRAIRKALKDDSMVVREETGLPAEAFGELYDVLLETGGRGGYGLHPAERYHQMLSTLGPEHARMFVVRRDGRPLAWVLVTLNDGHAVYSVGASNDEARGSYAMDLLHWRIIQTLHAEGALAYDLAGAGSERYPGLNTLTQFKTKFDKTVIDAPPLRDAPVRPWAYQALLTAQRTRRGARAGLSGLKERAARTEPEA</sequence>
<evidence type="ECO:0000259" key="7">
    <source>
        <dbReference type="Pfam" id="PF13480"/>
    </source>
</evidence>
<comment type="similarity">
    <text evidence="1">Belongs to the FemABX family.</text>
</comment>
<dbReference type="InterPro" id="IPR050644">
    <property type="entry name" value="PG_Glycine_Bridge_Synth"/>
</dbReference>
<keyword evidence="9" id="KW-1185">Reference proteome</keyword>
<evidence type="ECO:0000256" key="1">
    <source>
        <dbReference type="ARBA" id="ARBA00009943"/>
    </source>
</evidence>
<keyword evidence="2" id="KW-0808">Transferase</keyword>
<keyword evidence="5" id="KW-0012">Acyltransferase</keyword>
<evidence type="ECO:0000256" key="2">
    <source>
        <dbReference type="ARBA" id="ARBA00022679"/>
    </source>
</evidence>
<proteinExistence type="inferred from homology"/>
<dbReference type="PANTHER" id="PTHR36174:SF1">
    <property type="entry name" value="LIPID II:GLYCINE GLYCYLTRANSFERASE"/>
    <property type="match status" value="1"/>
</dbReference>
<dbReference type="Gene3D" id="3.40.630.30">
    <property type="match status" value="1"/>
</dbReference>
<keyword evidence="6" id="KW-0961">Cell wall biogenesis/degradation</keyword>
<feature type="domain" description="BioF2-like acetyltransferase" evidence="7">
    <location>
        <begin position="150"/>
        <end position="285"/>
    </location>
</feature>
<dbReference type="EMBL" id="JARACI010001021">
    <property type="protein sequence ID" value="MDD9206993.1"/>
    <property type="molecule type" value="Genomic_DNA"/>
</dbReference>
<evidence type="ECO:0000256" key="6">
    <source>
        <dbReference type="ARBA" id="ARBA00023316"/>
    </source>
</evidence>
<evidence type="ECO:0000256" key="3">
    <source>
        <dbReference type="ARBA" id="ARBA00022960"/>
    </source>
</evidence>
<dbReference type="Proteomes" id="UP001165561">
    <property type="component" value="Unassembled WGS sequence"/>
</dbReference>
<dbReference type="InterPro" id="IPR016181">
    <property type="entry name" value="Acyl_CoA_acyltransferase"/>
</dbReference>
<gene>
    <name evidence="8" type="ORF">PU560_11020</name>
</gene>
<dbReference type="SUPFAM" id="SSF55729">
    <property type="entry name" value="Acyl-CoA N-acyltransferases (Nat)"/>
    <property type="match status" value="2"/>
</dbReference>
<keyword evidence="4" id="KW-0573">Peptidoglycan synthesis</keyword>
<dbReference type="PANTHER" id="PTHR36174">
    <property type="entry name" value="LIPID II:GLYCINE GLYCYLTRANSFERASE"/>
    <property type="match status" value="1"/>
</dbReference>
<dbReference type="InterPro" id="IPR003447">
    <property type="entry name" value="FEMABX"/>
</dbReference>
<name>A0ABT5TY39_9MICO</name>
<accession>A0ABT5TY39</accession>
<dbReference type="InterPro" id="IPR038740">
    <property type="entry name" value="BioF2-like_GNAT_dom"/>
</dbReference>
<protein>
    <submittedName>
        <fullName evidence="8">GNAT family N-acetyltransferase</fullName>
    </submittedName>
</protein>